<dbReference type="Proteomes" id="UP000606600">
    <property type="component" value="Unassembled WGS sequence"/>
</dbReference>
<dbReference type="CDD" id="cd04301">
    <property type="entry name" value="NAT_SF"/>
    <property type="match status" value="1"/>
</dbReference>
<reference evidence="2 3" key="1">
    <citation type="submission" date="2020-09" db="EMBL/GenBank/DDBJ databases">
        <title>Novel species of Mucilaginibacter isolated from a glacier on the Tibetan Plateau.</title>
        <authorList>
            <person name="Liu Q."/>
            <person name="Xin Y.-H."/>
        </authorList>
    </citation>
    <scope>NUCLEOTIDE SEQUENCE [LARGE SCALE GENOMIC DNA]</scope>
    <source>
        <strain evidence="2 3">ZT4R22</strain>
    </source>
</reference>
<evidence type="ECO:0000259" key="1">
    <source>
        <dbReference type="PROSITE" id="PS51186"/>
    </source>
</evidence>
<dbReference type="RefSeq" id="WP_191188671.1">
    <property type="nucleotide sequence ID" value="NZ_JACWMY010000004.1"/>
</dbReference>
<keyword evidence="3" id="KW-1185">Reference proteome</keyword>
<comment type="caution">
    <text evidence="2">The sequence shown here is derived from an EMBL/GenBank/DDBJ whole genome shotgun (WGS) entry which is preliminary data.</text>
</comment>
<sequence length="145" mass="16693">MEVNRLLIREYRAEDRTVLAHIYQQSRVKTFYWLDISAYGFEDFDRDTKEEKILVALLNGEVAGFLSIWMPDNFIHHLYIHPGFVNKGIGKALLNVAIKLFDSPLRLKCLERNENAIAFYLSQGWIVQGEGVDANGAYLELTNPT</sequence>
<dbReference type="Pfam" id="PF00583">
    <property type="entry name" value="Acetyltransf_1"/>
    <property type="match status" value="1"/>
</dbReference>
<dbReference type="InterPro" id="IPR016181">
    <property type="entry name" value="Acyl_CoA_acyltransferase"/>
</dbReference>
<dbReference type="EMBL" id="JACWMY010000004">
    <property type="protein sequence ID" value="MBD1364004.1"/>
    <property type="molecule type" value="Genomic_DNA"/>
</dbReference>
<dbReference type="InterPro" id="IPR000182">
    <property type="entry name" value="GNAT_dom"/>
</dbReference>
<dbReference type="PROSITE" id="PS51186">
    <property type="entry name" value="GNAT"/>
    <property type="match status" value="1"/>
</dbReference>
<organism evidence="2 3">
    <name type="scientific">Mucilaginibacter pankratovii</name>
    <dbReference type="NCBI Taxonomy" id="2772110"/>
    <lineage>
        <taxon>Bacteria</taxon>
        <taxon>Pseudomonadati</taxon>
        <taxon>Bacteroidota</taxon>
        <taxon>Sphingobacteriia</taxon>
        <taxon>Sphingobacteriales</taxon>
        <taxon>Sphingobacteriaceae</taxon>
        <taxon>Mucilaginibacter</taxon>
    </lineage>
</organism>
<accession>A0ABR7WNW9</accession>
<protein>
    <submittedName>
        <fullName evidence="2">GNAT family N-acetyltransferase</fullName>
    </submittedName>
</protein>
<name>A0ABR7WNW9_9SPHI</name>
<evidence type="ECO:0000313" key="2">
    <source>
        <dbReference type="EMBL" id="MBD1364004.1"/>
    </source>
</evidence>
<feature type="domain" description="N-acetyltransferase" evidence="1">
    <location>
        <begin position="6"/>
        <end position="144"/>
    </location>
</feature>
<dbReference type="Gene3D" id="3.40.630.30">
    <property type="match status" value="1"/>
</dbReference>
<proteinExistence type="predicted"/>
<dbReference type="SUPFAM" id="SSF55729">
    <property type="entry name" value="Acyl-CoA N-acyltransferases (Nat)"/>
    <property type="match status" value="1"/>
</dbReference>
<gene>
    <name evidence="2" type="ORF">IDJ77_09305</name>
</gene>
<evidence type="ECO:0000313" key="3">
    <source>
        <dbReference type="Proteomes" id="UP000606600"/>
    </source>
</evidence>